<keyword evidence="1" id="KW-0143">Chaperone</keyword>
<dbReference type="PANTHER" id="PTHR44145:SF3">
    <property type="entry name" value="DNAJ HOMOLOG SUBFAMILY A MEMBER 3, MITOCHONDRIAL"/>
    <property type="match status" value="1"/>
</dbReference>
<accession>A0ABT4UP21</accession>
<dbReference type="SUPFAM" id="SSF46565">
    <property type="entry name" value="Chaperone J-domain"/>
    <property type="match status" value="1"/>
</dbReference>
<name>A0ABT4UP21_9BACT</name>
<keyword evidence="2" id="KW-1133">Transmembrane helix</keyword>
<dbReference type="InterPro" id="IPR018253">
    <property type="entry name" value="DnaJ_domain_CS"/>
</dbReference>
<dbReference type="Pfam" id="PF00226">
    <property type="entry name" value="DnaJ"/>
    <property type="match status" value="1"/>
</dbReference>
<comment type="caution">
    <text evidence="4">The sequence shown here is derived from an EMBL/GenBank/DDBJ whole genome shotgun (WGS) entry which is preliminary data.</text>
</comment>
<dbReference type="CDD" id="cd06257">
    <property type="entry name" value="DnaJ"/>
    <property type="match status" value="1"/>
</dbReference>
<proteinExistence type="predicted"/>
<feature type="transmembrane region" description="Helical" evidence="2">
    <location>
        <begin position="196"/>
        <end position="215"/>
    </location>
</feature>
<dbReference type="InterPro" id="IPR036869">
    <property type="entry name" value="J_dom_sf"/>
</dbReference>
<dbReference type="PROSITE" id="PS50076">
    <property type="entry name" value="DNAJ_2"/>
    <property type="match status" value="1"/>
</dbReference>
<dbReference type="RefSeq" id="WP_407032838.1">
    <property type="nucleotide sequence ID" value="NZ_JAQGEF010000032.1"/>
</dbReference>
<keyword evidence="5" id="KW-1185">Reference proteome</keyword>
<dbReference type="Proteomes" id="UP001210231">
    <property type="component" value="Unassembled WGS sequence"/>
</dbReference>
<sequence length="218" mass="25826">MIVKDYYKVLNLTPGATSVDVKKAFRGLALQYHPDRTKDNPFALAWYREIQEAYNTLADDVKREAYHEQCWYLRSIGKKPVTVQPLIPETICKQFQNLQRQVYEMDHFRMDQQQVSTQCVQLLNPENIDILQKFKQSDYDSVIVNAIMEIMQPLHYKYCLPIVNAAGYFADTYKQDRLQFEKLLKQKKLDAFWGKYQAWVWLFITIAACAVIYFVNKR</sequence>
<protein>
    <submittedName>
        <fullName evidence="4">DnaJ domain-containing protein</fullName>
    </submittedName>
</protein>
<dbReference type="EMBL" id="JAQGEF010000032">
    <property type="protein sequence ID" value="MDA3616508.1"/>
    <property type="molecule type" value="Genomic_DNA"/>
</dbReference>
<evidence type="ECO:0000256" key="1">
    <source>
        <dbReference type="ARBA" id="ARBA00023186"/>
    </source>
</evidence>
<gene>
    <name evidence="4" type="ORF">O3P16_16980</name>
</gene>
<dbReference type="SMART" id="SM00271">
    <property type="entry name" value="DnaJ"/>
    <property type="match status" value="1"/>
</dbReference>
<keyword evidence="2" id="KW-0812">Transmembrane</keyword>
<evidence type="ECO:0000259" key="3">
    <source>
        <dbReference type="PROSITE" id="PS50076"/>
    </source>
</evidence>
<dbReference type="InterPro" id="IPR001623">
    <property type="entry name" value="DnaJ_domain"/>
</dbReference>
<evidence type="ECO:0000313" key="5">
    <source>
        <dbReference type="Proteomes" id="UP001210231"/>
    </source>
</evidence>
<feature type="domain" description="J" evidence="3">
    <location>
        <begin position="5"/>
        <end position="70"/>
    </location>
</feature>
<evidence type="ECO:0000313" key="4">
    <source>
        <dbReference type="EMBL" id="MDA3616508.1"/>
    </source>
</evidence>
<reference evidence="4 5" key="1">
    <citation type="submission" date="2022-12" db="EMBL/GenBank/DDBJ databases">
        <title>Chitinophagaceae gen. sp. nov., a new member of the family Chitinophagaceae, isolated from soil in a chemical factory.</title>
        <authorList>
            <person name="Ke Z."/>
        </authorList>
    </citation>
    <scope>NUCLEOTIDE SEQUENCE [LARGE SCALE GENOMIC DNA]</scope>
    <source>
        <strain evidence="4 5">LY-5</strain>
    </source>
</reference>
<dbReference type="InterPro" id="IPR051938">
    <property type="entry name" value="Apopto_cytoskel_mod"/>
</dbReference>
<dbReference type="PRINTS" id="PR00625">
    <property type="entry name" value="JDOMAIN"/>
</dbReference>
<dbReference type="PANTHER" id="PTHR44145">
    <property type="entry name" value="DNAJ HOMOLOG SUBFAMILY A MEMBER 3, MITOCHONDRIAL"/>
    <property type="match status" value="1"/>
</dbReference>
<keyword evidence="2" id="KW-0472">Membrane</keyword>
<dbReference type="PROSITE" id="PS00636">
    <property type="entry name" value="DNAJ_1"/>
    <property type="match status" value="1"/>
</dbReference>
<evidence type="ECO:0000256" key="2">
    <source>
        <dbReference type="SAM" id="Phobius"/>
    </source>
</evidence>
<dbReference type="Gene3D" id="1.10.287.110">
    <property type="entry name" value="DnaJ domain"/>
    <property type="match status" value="1"/>
</dbReference>
<organism evidence="4 5">
    <name type="scientific">Polluticaenibacter yanchengensis</name>
    <dbReference type="NCBI Taxonomy" id="3014562"/>
    <lineage>
        <taxon>Bacteria</taxon>
        <taxon>Pseudomonadati</taxon>
        <taxon>Bacteroidota</taxon>
        <taxon>Chitinophagia</taxon>
        <taxon>Chitinophagales</taxon>
        <taxon>Chitinophagaceae</taxon>
        <taxon>Polluticaenibacter</taxon>
    </lineage>
</organism>